<keyword evidence="5" id="KW-1185">Reference proteome</keyword>
<comment type="caution">
    <text evidence="4">The sequence shown here is derived from an EMBL/GenBank/DDBJ whole genome shotgun (WGS) entry which is preliminary data.</text>
</comment>
<reference evidence="4 5" key="1">
    <citation type="submission" date="2020-04" db="EMBL/GenBank/DDBJ databases">
        <title>Description of novel Gluconacetobacter.</title>
        <authorList>
            <person name="Sombolestani A."/>
        </authorList>
    </citation>
    <scope>NUCLEOTIDE SEQUENCE [LARGE SCALE GENOMIC DNA]</scope>
    <source>
        <strain evidence="4 5">LMG 27724</strain>
    </source>
</reference>
<dbReference type="PANTHER" id="PTHR44757:SF2">
    <property type="entry name" value="BIOFILM ARCHITECTURE MAINTENANCE PROTEIN MBAA"/>
    <property type="match status" value="1"/>
</dbReference>
<dbReference type="InterPro" id="IPR000160">
    <property type="entry name" value="GGDEF_dom"/>
</dbReference>
<proteinExistence type="predicted"/>
<evidence type="ECO:0000259" key="3">
    <source>
        <dbReference type="PROSITE" id="PS50887"/>
    </source>
</evidence>
<dbReference type="InterPro" id="IPR035919">
    <property type="entry name" value="EAL_sf"/>
</dbReference>
<protein>
    <submittedName>
        <fullName evidence="4">EAL domain-containing protein</fullName>
    </submittedName>
</protein>
<dbReference type="Gene3D" id="3.30.70.270">
    <property type="match status" value="1"/>
</dbReference>
<dbReference type="Gene3D" id="3.30.450.20">
    <property type="entry name" value="PAS domain"/>
    <property type="match status" value="1"/>
</dbReference>
<accession>A0A7W4J2J1</accession>
<feature type="transmembrane region" description="Helical" evidence="1">
    <location>
        <begin position="158"/>
        <end position="184"/>
    </location>
</feature>
<evidence type="ECO:0000313" key="4">
    <source>
        <dbReference type="EMBL" id="MBB2173273.1"/>
    </source>
</evidence>
<dbReference type="RefSeq" id="WP_182979782.1">
    <property type="nucleotide sequence ID" value="NZ_BAABGB010000018.1"/>
</dbReference>
<dbReference type="SMART" id="SM00267">
    <property type="entry name" value="GGDEF"/>
    <property type="match status" value="1"/>
</dbReference>
<dbReference type="EMBL" id="JABEQE010000013">
    <property type="protein sequence ID" value="MBB2173273.1"/>
    <property type="molecule type" value="Genomic_DNA"/>
</dbReference>
<keyword evidence="1" id="KW-1133">Transmembrane helix</keyword>
<dbReference type="InterPro" id="IPR001633">
    <property type="entry name" value="EAL_dom"/>
</dbReference>
<dbReference type="AlphaFoldDB" id="A0A7W4J2J1"/>
<name>A0A7W4J2J1_9PROT</name>
<dbReference type="PANTHER" id="PTHR44757">
    <property type="entry name" value="DIGUANYLATE CYCLASE DGCP"/>
    <property type="match status" value="1"/>
</dbReference>
<dbReference type="SUPFAM" id="SSF55073">
    <property type="entry name" value="Nucleotide cyclase"/>
    <property type="match status" value="1"/>
</dbReference>
<dbReference type="Pfam" id="PF00563">
    <property type="entry name" value="EAL"/>
    <property type="match status" value="1"/>
</dbReference>
<keyword evidence="1" id="KW-0812">Transmembrane</keyword>
<evidence type="ECO:0000313" key="5">
    <source>
        <dbReference type="Proteomes" id="UP000577891"/>
    </source>
</evidence>
<evidence type="ECO:0000259" key="2">
    <source>
        <dbReference type="PROSITE" id="PS50883"/>
    </source>
</evidence>
<dbReference type="PROSITE" id="PS50887">
    <property type="entry name" value="GGDEF"/>
    <property type="match status" value="1"/>
</dbReference>
<feature type="domain" description="GGDEF" evidence="3">
    <location>
        <begin position="369"/>
        <end position="503"/>
    </location>
</feature>
<dbReference type="PROSITE" id="PS50883">
    <property type="entry name" value="EAL"/>
    <property type="match status" value="1"/>
</dbReference>
<dbReference type="InterPro" id="IPR052155">
    <property type="entry name" value="Biofilm_reg_signaling"/>
</dbReference>
<feature type="transmembrane region" description="Helical" evidence="1">
    <location>
        <begin position="128"/>
        <end position="146"/>
    </location>
</feature>
<dbReference type="InterPro" id="IPR029787">
    <property type="entry name" value="Nucleotide_cyclase"/>
</dbReference>
<gene>
    <name evidence="4" type="ORF">HLH35_14295</name>
</gene>
<evidence type="ECO:0000256" key="1">
    <source>
        <dbReference type="SAM" id="Phobius"/>
    </source>
</evidence>
<feature type="transmembrane region" description="Helical" evidence="1">
    <location>
        <begin position="60"/>
        <end position="81"/>
    </location>
</feature>
<dbReference type="Gene3D" id="3.20.20.450">
    <property type="entry name" value="EAL domain"/>
    <property type="match status" value="1"/>
</dbReference>
<dbReference type="SMART" id="SM00052">
    <property type="entry name" value="EAL"/>
    <property type="match status" value="1"/>
</dbReference>
<dbReference type="Proteomes" id="UP000577891">
    <property type="component" value="Unassembled WGS sequence"/>
</dbReference>
<keyword evidence="1" id="KW-0472">Membrane</keyword>
<dbReference type="CDD" id="cd01949">
    <property type="entry name" value="GGDEF"/>
    <property type="match status" value="1"/>
</dbReference>
<dbReference type="NCBIfam" id="TIGR00254">
    <property type="entry name" value="GGDEF"/>
    <property type="match status" value="1"/>
</dbReference>
<dbReference type="CDD" id="cd01948">
    <property type="entry name" value="EAL"/>
    <property type="match status" value="1"/>
</dbReference>
<sequence>MNISWPFGREGWFSTAEIESAELAVARYRRCAQHLPTMYVVLMVNAWLLAAVFARQAPDWLSIFCPAVASVFCAFRMRSWFQARRSEPTLEHVQAALTRTGRLSVGLVLVQAVWAFALYPYGDEATRSFLFFYIATTTLSVIYCLAHLRVAAIRLAIIANVTLLILCLLSGTSIHLAAAVSLLVDSVGGIGVLTSTYRDFSKTVNARAEELRRAKEQELLLRMIDNMPVAVMTVEPQTYIINYANQMSKALIRSIEHLLPIRADDLIGTSIDVFHRSPAHQRGILADPSNLPHNARIRLGNEVLDLKISAITARDGHYMAPMLTWALVTKEVEAENRIRHLAHYDALTDLPNRVTFRRELEERLASPGNRVGLLYVDLDGFKLINDTRGHQTGDALLQQVAARLKMVCNGPAVTLTRLGGDEFAVLLPHDSCQQAKVQADLIVAALGAPFDLDYDRTLQIGASVGIALAPEHGGEPDILLSRADMALYAAKEAGRGTSRLFSPDLETRMQERVRLEERLRSALAREDGLFVFYQPIVDLQSGQVTSREALARWHHAEQGWISPGRFVPVAEQCGLIDQLGAFVLNRACQSAAQWADEAHVAVNVSATQLGKGTLIDVVSAALSSSGLPAERLEIEVTETALLADEHRGIQDLLALREMGVRVSLDDFGTGYSSLAHLRTFSFDKIKIDGSFVRDALERPECAAVVRAIADLGKRLGVRIVAEGVETEDQLALVRAEGCREVQGYLYGRPAPADTDAPLVARLNRRR</sequence>
<organism evidence="4 5">
    <name type="scientific">Gluconacetobacter asukensis</name>
    <dbReference type="NCBI Taxonomy" id="1017181"/>
    <lineage>
        <taxon>Bacteria</taxon>
        <taxon>Pseudomonadati</taxon>
        <taxon>Pseudomonadota</taxon>
        <taxon>Alphaproteobacteria</taxon>
        <taxon>Acetobacterales</taxon>
        <taxon>Acetobacteraceae</taxon>
        <taxon>Gluconacetobacter</taxon>
    </lineage>
</organism>
<dbReference type="InterPro" id="IPR043128">
    <property type="entry name" value="Rev_trsase/Diguanyl_cyclase"/>
</dbReference>
<feature type="transmembrane region" description="Helical" evidence="1">
    <location>
        <begin position="37"/>
        <end position="54"/>
    </location>
</feature>
<dbReference type="SUPFAM" id="SSF141868">
    <property type="entry name" value="EAL domain-like"/>
    <property type="match status" value="1"/>
</dbReference>
<feature type="transmembrane region" description="Helical" evidence="1">
    <location>
        <begin position="102"/>
        <end position="122"/>
    </location>
</feature>
<dbReference type="Pfam" id="PF00990">
    <property type="entry name" value="GGDEF"/>
    <property type="match status" value="1"/>
</dbReference>
<feature type="domain" description="EAL" evidence="2">
    <location>
        <begin position="512"/>
        <end position="763"/>
    </location>
</feature>